<dbReference type="RefSeq" id="WP_135620047.1">
    <property type="nucleotide sequence ID" value="NZ_RQGG01000036.1"/>
</dbReference>
<evidence type="ECO:0000259" key="2">
    <source>
        <dbReference type="Pfam" id="PF12158"/>
    </source>
</evidence>
<dbReference type="Proteomes" id="UP000297609">
    <property type="component" value="Unassembled WGS sequence"/>
</dbReference>
<keyword evidence="1" id="KW-0812">Transmembrane</keyword>
<feature type="domain" description="DUF3592" evidence="2">
    <location>
        <begin position="117"/>
        <end position="187"/>
    </location>
</feature>
<dbReference type="Pfam" id="PF12158">
    <property type="entry name" value="DUF3592"/>
    <property type="match status" value="1"/>
</dbReference>
<proteinExistence type="predicted"/>
<evidence type="ECO:0000313" key="4">
    <source>
        <dbReference type="Proteomes" id="UP000297609"/>
    </source>
</evidence>
<organism evidence="3 4">
    <name type="scientific">Leptospira kemamanensis</name>
    <dbReference type="NCBI Taxonomy" id="2484942"/>
    <lineage>
        <taxon>Bacteria</taxon>
        <taxon>Pseudomonadati</taxon>
        <taxon>Spirochaetota</taxon>
        <taxon>Spirochaetia</taxon>
        <taxon>Leptospirales</taxon>
        <taxon>Leptospiraceae</taxon>
        <taxon>Leptospira</taxon>
    </lineage>
</organism>
<gene>
    <name evidence="3" type="ORF">EHQ59_12790</name>
</gene>
<feature type="transmembrane region" description="Helical" evidence="1">
    <location>
        <begin position="71"/>
        <end position="95"/>
    </location>
</feature>
<name>A0A4R9JMB5_9LEPT</name>
<keyword evidence="4" id="KW-1185">Reference proteome</keyword>
<dbReference type="OrthoDB" id="326363at2"/>
<keyword evidence="1" id="KW-1133">Transmembrane helix</keyword>
<dbReference type="InterPro" id="IPR021994">
    <property type="entry name" value="DUF3592"/>
</dbReference>
<keyword evidence="1" id="KW-0472">Membrane</keyword>
<sequence>MGTEIIMPFESIVQCPWCKTKYPNTNQSQCTNCGGTLEYSYESDDLGSEPPRAPRVLPPKFKRRIKYTGNVMTMIGIVFTIPFFWTILFPIIGIFCWRKGLKTANYELLPLEQGKATVGKIIDIRTDYTQSMNGQSPTIVEFQFEADGKEHIGNVGNIYDSVHRKKKVGDSLWVVYMPNDPDKSSVWPPMV</sequence>
<dbReference type="AlphaFoldDB" id="A0A4R9JMB5"/>
<accession>A0A4R9JMB5</accession>
<comment type="caution">
    <text evidence="3">The sequence shown here is derived from an EMBL/GenBank/DDBJ whole genome shotgun (WGS) entry which is preliminary data.</text>
</comment>
<evidence type="ECO:0000256" key="1">
    <source>
        <dbReference type="SAM" id="Phobius"/>
    </source>
</evidence>
<protein>
    <recommendedName>
        <fullName evidence="2">DUF3592 domain-containing protein</fullName>
    </recommendedName>
</protein>
<dbReference type="EMBL" id="RQGG01000036">
    <property type="protein sequence ID" value="TGL50265.1"/>
    <property type="molecule type" value="Genomic_DNA"/>
</dbReference>
<evidence type="ECO:0000313" key="3">
    <source>
        <dbReference type="EMBL" id="TGL50265.1"/>
    </source>
</evidence>
<reference evidence="3" key="1">
    <citation type="journal article" date="2019" name="PLoS Negl. Trop. Dis.">
        <title>Revisiting the worldwide diversity of Leptospira species in the environment.</title>
        <authorList>
            <person name="Vincent A.T."/>
            <person name="Schiettekatte O."/>
            <person name="Bourhy P."/>
            <person name="Veyrier F.J."/>
            <person name="Picardeau M."/>
        </authorList>
    </citation>
    <scope>NUCLEOTIDE SEQUENCE [LARGE SCALE GENOMIC DNA]</scope>
    <source>
        <strain evidence="3">201702454</strain>
    </source>
</reference>